<sequence length="554" mass="59892">MYVNRRAFIKGALGIGVAGAAIAAGFIKNRSPKEISQLMETALEQETDILVIGGGIAGVFAALRASRNGAKVILVDKGSVGRSGQTPFANGFAVFDEANGDDRATWHKNMATNTDGIHRPEYLDQLMDYSKEIYEEMESWGATKVGFGKVFREKLYNEGIQIIERTMLTTLLEKNGKVAGAVGFKLDSEEAVVVKAKSVILCTGAGAFKPNGFQVRSLTNDGDAMAYRIGGKISGKEFVDTHFTGSDSPAYCWGNWKNQWETGIMKVENGPEANGMGLDLNMYHSAHAANIPVTMGPPGGGNVEKKPPESMGTGKKEPGMEGGKPPGMGDGDPIGGSTAGMGVHKSEGLFPTDAKCGTNIEGLFAAGDSLSSMLVGGKYVGVIGFALAGSATQGALAGEVGAEYIKTSSMPKISDTTINAIKEEMFAPREREKGYSPAWVTQMLQFNMIPYYVLYIKKEDRLKAALKNIEFFRDHFADKMIASDAHDLRLVHETKNMILNAEMKLKASLFRTESRGNHYREDYPETNDKDWLAWVVIEKDKGGEMKLSKVPVNG</sequence>
<dbReference type="InterPro" id="IPR003953">
    <property type="entry name" value="FAD-dep_OxRdtase_2_FAD-bd"/>
</dbReference>
<feature type="domain" description="FAD-dependent oxidoreductase 2 FAD-binding" evidence="5">
    <location>
        <begin position="48"/>
        <end position="142"/>
    </location>
</feature>
<evidence type="ECO:0000256" key="1">
    <source>
        <dbReference type="ARBA" id="ARBA00022630"/>
    </source>
</evidence>
<dbReference type="GO" id="GO:0000104">
    <property type="term" value="F:succinate dehydrogenase activity"/>
    <property type="evidence" value="ECO:0007669"/>
    <property type="project" value="TreeGrafter"/>
</dbReference>
<dbReference type="PIRSF" id="PIRSF000171">
    <property type="entry name" value="SDHA_APRA_LASPO"/>
    <property type="match status" value="1"/>
</dbReference>
<dbReference type="InterPro" id="IPR030664">
    <property type="entry name" value="SdhA/FrdA/AprA"/>
</dbReference>
<dbReference type="PRINTS" id="PR00411">
    <property type="entry name" value="PNDRDTASEI"/>
</dbReference>
<name>E3HCZ1_ILYPC</name>
<dbReference type="PANTHER" id="PTHR11632">
    <property type="entry name" value="SUCCINATE DEHYDROGENASE 2 FLAVOPROTEIN SUBUNIT"/>
    <property type="match status" value="1"/>
</dbReference>
<accession>E3HCZ1</accession>
<dbReference type="InterPro" id="IPR015939">
    <property type="entry name" value="Fum_Rdtase/Succ_DH_flav-like_C"/>
</dbReference>
<dbReference type="GO" id="GO:0009061">
    <property type="term" value="P:anaerobic respiration"/>
    <property type="evidence" value="ECO:0007669"/>
    <property type="project" value="TreeGrafter"/>
</dbReference>
<feature type="compositionally biased region" description="Basic and acidic residues" evidence="3">
    <location>
        <begin position="303"/>
        <end position="319"/>
    </location>
</feature>
<dbReference type="KEGG" id="ipo:Ilyop_2286"/>
<gene>
    <name evidence="7" type="ordered locus">Ilyop_2286</name>
</gene>
<feature type="domain" description="Fumarate reductase/succinate dehydrogenase flavoprotein-like C-terminal" evidence="6">
    <location>
        <begin position="453"/>
        <end position="553"/>
    </location>
</feature>
<dbReference type="EMBL" id="CP002282">
    <property type="protein sequence ID" value="ADO84047.1"/>
    <property type="molecule type" value="Genomic_DNA"/>
</dbReference>
<dbReference type="InterPro" id="IPR037099">
    <property type="entry name" value="Fum_R/Succ_DH_flav-like_C_sf"/>
</dbReference>
<evidence type="ECO:0000313" key="8">
    <source>
        <dbReference type="Proteomes" id="UP000006875"/>
    </source>
</evidence>
<feature type="compositionally biased region" description="Gly residues" evidence="3">
    <location>
        <begin position="320"/>
        <end position="333"/>
    </location>
</feature>
<evidence type="ECO:0000256" key="3">
    <source>
        <dbReference type="SAM" id="MobiDB-lite"/>
    </source>
</evidence>
<dbReference type="Gene3D" id="3.50.50.60">
    <property type="entry name" value="FAD/NAD(P)-binding domain"/>
    <property type="match status" value="3"/>
</dbReference>
<feature type="transmembrane region" description="Helical" evidence="4">
    <location>
        <begin position="7"/>
        <end position="27"/>
    </location>
</feature>
<keyword evidence="4" id="KW-0472">Membrane</keyword>
<dbReference type="InterPro" id="IPR036188">
    <property type="entry name" value="FAD/NAD-bd_sf"/>
</dbReference>
<evidence type="ECO:0000256" key="4">
    <source>
        <dbReference type="SAM" id="Phobius"/>
    </source>
</evidence>
<geneLocation type="plasmid" evidence="7 8">
    <name>pILYOP01</name>
</geneLocation>
<dbReference type="GO" id="GO:0009055">
    <property type="term" value="F:electron transfer activity"/>
    <property type="evidence" value="ECO:0007669"/>
    <property type="project" value="TreeGrafter"/>
</dbReference>
<reference evidence="7 8" key="1">
    <citation type="journal article" date="2010" name="Stand. Genomic Sci.">
        <title>Complete genome sequence of Ilyobacter polytropus type strain (CuHbu1).</title>
        <authorList>
            <person name="Sikorski J."/>
            <person name="Chertkov O."/>
            <person name="Lapidus A."/>
            <person name="Nolan M."/>
            <person name="Lucas S."/>
            <person name="Del Rio T.G."/>
            <person name="Tice H."/>
            <person name="Cheng J.F."/>
            <person name="Tapia R."/>
            <person name="Han C."/>
            <person name="Goodwin L."/>
            <person name="Pitluck S."/>
            <person name="Liolios K."/>
            <person name="Ivanova N."/>
            <person name="Mavromatis K."/>
            <person name="Mikhailova N."/>
            <person name="Pati A."/>
            <person name="Chen A."/>
            <person name="Palaniappan K."/>
            <person name="Land M."/>
            <person name="Hauser L."/>
            <person name="Chang Y.J."/>
            <person name="Jeffries C.D."/>
            <person name="Brambilla E."/>
            <person name="Yasawong M."/>
            <person name="Rohde M."/>
            <person name="Pukall R."/>
            <person name="Spring S."/>
            <person name="Goker M."/>
            <person name="Woyke T."/>
            <person name="Bristow J."/>
            <person name="Eisen J.A."/>
            <person name="Markowitz V."/>
            <person name="Hugenholtz P."/>
            <person name="Kyrpides N.C."/>
            <person name="Klenk H.P."/>
        </authorList>
    </citation>
    <scope>NUCLEOTIDE SEQUENCE [LARGE SCALE GENOMIC DNA]</scope>
    <source>
        <strain evidence="8">ATCC 51220 / DSM 2926 / LMG 16218 / CuHBu1</strain>
        <plasmid evidence="8">pILYOP01</plasmid>
    </source>
</reference>
<dbReference type="SUPFAM" id="SSF46977">
    <property type="entry name" value="Succinate dehydrogenase/fumarate reductase flavoprotein C-terminal domain"/>
    <property type="match status" value="1"/>
</dbReference>
<evidence type="ECO:0000259" key="5">
    <source>
        <dbReference type="Pfam" id="PF00890"/>
    </source>
</evidence>
<evidence type="ECO:0000256" key="2">
    <source>
        <dbReference type="ARBA" id="ARBA00023002"/>
    </source>
</evidence>
<proteinExistence type="predicted"/>
<protein>
    <submittedName>
        <fullName evidence="7">FAD dependent oxidoreductase</fullName>
    </submittedName>
</protein>
<dbReference type="Proteomes" id="UP000006875">
    <property type="component" value="Plasmid pILYOP01"/>
</dbReference>
<keyword evidence="8" id="KW-1185">Reference proteome</keyword>
<dbReference type="SUPFAM" id="SSF51905">
    <property type="entry name" value="FAD/NAD(P)-binding domain"/>
    <property type="match status" value="1"/>
</dbReference>
<keyword evidence="4" id="KW-0812">Transmembrane</keyword>
<dbReference type="HOGENOM" id="CLU_014312_8_2_0"/>
<feature type="domain" description="FAD-dependent oxidoreductase 2 FAD-binding" evidence="5">
    <location>
        <begin position="150"/>
        <end position="245"/>
    </location>
</feature>
<dbReference type="GO" id="GO:0005886">
    <property type="term" value="C:plasma membrane"/>
    <property type="evidence" value="ECO:0007669"/>
    <property type="project" value="TreeGrafter"/>
</dbReference>
<dbReference type="Pfam" id="PF02910">
    <property type="entry name" value="Succ_DH_flav_C"/>
    <property type="match status" value="1"/>
</dbReference>
<evidence type="ECO:0000259" key="6">
    <source>
        <dbReference type="Pfam" id="PF02910"/>
    </source>
</evidence>
<keyword evidence="7" id="KW-0614">Plasmid</keyword>
<dbReference type="PRINTS" id="PR00368">
    <property type="entry name" value="FADPNR"/>
</dbReference>
<keyword evidence="2" id="KW-0560">Oxidoreductase</keyword>
<keyword evidence="1" id="KW-0285">Flavoprotein</keyword>
<organism evidence="7 8">
    <name type="scientific">Ilyobacter polytropus (strain ATCC 51220 / DSM 2926 / LMG 16218 / CuHBu1)</name>
    <dbReference type="NCBI Taxonomy" id="572544"/>
    <lineage>
        <taxon>Bacteria</taxon>
        <taxon>Fusobacteriati</taxon>
        <taxon>Fusobacteriota</taxon>
        <taxon>Fusobacteriia</taxon>
        <taxon>Fusobacteriales</taxon>
        <taxon>Fusobacteriaceae</taxon>
        <taxon>Ilyobacter</taxon>
    </lineage>
</organism>
<evidence type="ECO:0000313" key="7">
    <source>
        <dbReference type="EMBL" id="ADO84047.1"/>
    </source>
</evidence>
<keyword evidence="4" id="KW-1133">Transmembrane helix</keyword>
<dbReference type="AlphaFoldDB" id="E3HCZ1"/>
<dbReference type="PANTHER" id="PTHR11632:SF73">
    <property type="entry name" value="BLR3196 PROTEIN"/>
    <property type="match status" value="1"/>
</dbReference>
<feature type="region of interest" description="Disordered" evidence="3">
    <location>
        <begin position="297"/>
        <end position="333"/>
    </location>
</feature>
<dbReference type="RefSeq" id="WP_013388706.1">
    <property type="nucleotide sequence ID" value="NC_014633.1"/>
</dbReference>
<dbReference type="GO" id="GO:0050660">
    <property type="term" value="F:flavin adenine dinucleotide binding"/>
    <property type="evidence" value="ECO:0007669"/>
    <property type="project" value="TreeGrafter"/>
</dbReference>
<dbReference type="Pfam" id="PF00890">
    <property type="entry name" value="FAD_binding_2"/>
    <property type="match status" value="2"/>
</dbReference>